<evidence type="ECO:0000313" key="5">
    <source>
        <dbReference type="Proteomes" id="UP000320216"/>
    </source>
</evidence>
<evidence type="ECO:0000259" key="2">
    <source>
        <dbReference type="Pfam" id="PF01408"/>
    </source>
</evidence>
<gene>
    <name evidence="4" type="ORF">FPZ11_16205</name>
</gene>
<dbReference type="SUPFAM" id="SSF51735">
    <property type="entry name" value="NAD(P)-binding Rossmann-fold domains"/>
    <property type="match status" value="1"/>
</dbReference>
<keyword evidence="1" id="KW-0520">NAD</keyword>
<evidence type="ECO:0000259" key="3">
    <source>
        <dbReference type="Pfam" id="PF22725"/>
    </source>
</evidence>
<feature type="domain" description="Gfo/Idh/MocA-like oxidoreductase N-terminal" evidence="2">
    <location>
        <begin position="15"/>
        <end position="128"/>
    </location>
</feature>
<name>A0A5B8M7D3_9MICO</name>
<dbReference type="KEGG" id="huw:FPZ11_16205"/>
<dbReference type="InterPro" id="IPR036291">
    <property type="entry name" value="NAD(P)-bd_dom_sf"/>
</dbReference>
<evidence type="ECO:0000256" key="1">
    <source>
        <dbReference type="ARBA" id="ARBA00023027"/>
    </source>
</evidence>
<dbReference type="EMBL" id="CP042305">
    <property type="protein sequence ID" value="QDZ16099.1"/>
    <property type="molecule type" value="Genomic_DNA"/>
</dbReference>
<dbReference type="PANTHER" id="PTHR43708">
    <property type="entry name" value="CONSERVED EXPRESSED OXIDOREDUCTASE (EUROFUNG)"/>
    <property type="match status" value="1"/>
</dbReference>
<sequence>MTSSTQLFPVPTIQVGLGPWGQDWAKNVLPHAAGIEVIACVDSNESRLEEHTALPGDRKFVSLREALESIEADAVLITARIEAHYDLAREALLAGKHVLLEKPYTVTVAEAEDLNALSAERGLILCVAQNYRFWPVVATVADLLSKDAIGELRNVRLTFRRDHGAYPPALAAPDGSATGSVLYQISVHHFDLVRALLGEIADVDARRWVYGNLPGRLTAFSATIELESGLLVEYSADQVSHAPETPWSSLWEMEGSRGVIRWAGNATASADDAFIELTTDESGRVDVPVADLALTDRQAVVAEFVDLVRHGGDSAISGSVNVKTIISVAQAVGSMQEHGR</sequence>
<dbReference type="AlphaFoldDB" id="A0A5B8M7D3"/>
<dbReference type="Pfam" id="PF22725">
    <property type="entry name" value="GFO_IDH_MocA_C3"/>
    <property type="match status" value="1"/>
</dbReference>
<dbReference type="RefSeq" id="WP_146322103.1">
    <property type="nucleotide sequence ID" value="NZ_CP042305.1"/>
</dbReference>
<accession>A0A5B8M7D3</accession>
<dbReference type="Gene3D" id="3.40.50.720">
    <property type="entry name" value="NAD(P)-binding Rossmann-like Domain"/>
    <property type="match status" value="1"/>
</dbReference>
<dbReference type="InterPro" id="IPR055170">
    <property type="entry name" value="GFO_IDH_MocA-like_dom"/>
</dbReference>
<organism evidence="4 5">
    <name type="scientific">Humibacter ginsenosidimutans</name>
    <dbReference type="NCBI Taxonomy" id="2599293"/>
    <lineage>
        <taxon>Bacteria</taxon>
        <taxon>Bacillati</taxon>
        <taxon>Actinomycetota</taxon>
        <taxon>Actinomycetes</taxon>
        <taxon>Micrococcales</taxon>
        <taxon>Microbacteriaceae</taxon>
        <taxon>Humibacter</taxon>
    </lineage>
</organism>
<dbReference type="PANTHER" id="PTHR43708:SF8">
    <property type="entry name" value="OXIDOREDUCTASE"/>
    <property type="match status" value="1"/>
</dbReference>
<dbReference type="Gene3D" id="3.30.360.10">
    <property type="entry name" value="Dihydrodipicolinate Reductase, domain 2"/>
    <property type="match status" value="1"/>
</dbReference>
<proteinExistence type="predicted"/>
<feature type="domain" description="GFO/IDH/MocA-like oxidoreductase" evidence="3">
    <location>
        <begin position="138"/>
        <end position="260"/>
    </location>
</feature>
<dbReference type="Proteomes" id="UP000320216">
    <property type="component" value="Chromosome"/>
</dbReference>
<evidence type="ECO:0000313" key="4">
    <source>
        <dbReference type="EMBL" id="QDZ16099.1"/>
    </source>
</evidence>
<keyword evidence="5" id="KW-1185">Reference proteome</keyword>
<reference evidence="4 5" key="1">
    <citation type="submission" date="2019-07" db="EMBL/GenBank/DDBJ databases">
        <title>Full genome sequence of Humibacter sp. WJ7-1.</title>
        <authorList>
            <person name="Im W.-T."/>
        </authorList>
    </citation>
    <scope>NUCLEOTIDE SEQUENCE [LARGE SCALE GENOMIC DNA]</scope>
    <source>
        <strain evidence="4 5">WJ7-1</strain>
    </source>
</reference>
<dbReference type="InterPro" id="IPR000683">
    <property type="entry name" value="Gfo/Idh/MocA-like_OxRdtase_N"/>
</dbReference>
<dbReference type="InterPro" id="IPR051317">
    <property type="entry name" value="Gfo/Idh/MocA_oxidoreduct"/>
</dbReference>
<protein>
    <submittedName>
        <fullName evidence="4">Gfo/Idh/MocA family oxidoreductase</fullName>
    </submittedName>
</protein>
<dbReference type="GO" id="GO:0000166">
    <property type="term" value="F:nucleotide binding"/>
    <property type="evidence" value="ECO:0007669"/>
    <property type="project" value="InterPro"/>
</dbReference>
<dbReference type="OrthoDB" id="9800252at2"/>
<dbReference type="SUPFAM" id="SSF55347">
    <property type="entry name" value="Glyceraldehyde-3-phosphate dehydrogenase-like, C-terminal domain"/>
    <property type="match status" value="1"/>
</dbReference>
<dbReference type="Pfam" id="PF01408">
    <property type="entry name" value="GFO_IDH_MocA"/>
    <property type="match status" value="1"/>
</dbReference>